<reference evidence="9 10" key="1">
    <citation type="submission" date="2020-08" db="EMBL/GenBank/DDBJ databases">
        <title>Genomic Encyclopedia of Type Strains, Phase IV (KMG-IV): sequencing the most valuable type-strain genomes for metagenomic binning, comparative biology and taxonomic classification.</title>
        <authorList>
            <person name="Goeker M."/>
        </authorList>
    </citation>
    <scope>NUCLEOTIDE SEQUENCE [LARGE SCALE GENOMIC DNA]</scope>
    <source>
        <strain evidence="9 10">DSM 25895</strain>
    </source>
</reference>
<evidence type="ECO:0000256" key="1">
    <source>
        <dbReference type="ARBA" id="ARBA00004651"/>
    </source>
</evidence>
<keyword evidence="10" id="KW-1185">Reference proteome</keyword>
<dbReference type="GO" id="GO:0005886">
    <property type="term" value="C:plasma membrane"/>
    <property type="evidence" value="ECO:0007669"/>
    <property type="project" value="UniProtKB-SubCell"/>
</dbReference>
<dbReference type="Gene3D" id="1.10.3720.10">
    <property type="entry name" value="MetI-like"/>
    <property type="match status" value="1"/>
</dbReference>
<keyword evidence="3" id="KW-1003">Cell membrane</keyword>
<feature type="transmembrane region" description="Helical" evidence="7">
    <location>
        <begin position="139"/>
        <end position="161"/>
    </location>
</feature>
<keyword evidence="6 7" id="KW-0472">Membrane</keyword>
<evidence type="ECO:0000313" key="10">
    <source>
        <dbReference type="Proteomes" id="UP000562254"/>
    </source>
</evidence>
<dbReference type="SUPFAM" id="SSF161098">
    <property type="entry name" value="MetI-like"/>
    <property type="match status" value="1"/>
</dbReference>
<proteinExistence type="inferred from homology"/>
<sequence length="277" mass="29817">MRPSAARSAEALAEAARRRRRLENALPWLVIAGMFLVWEAAVRLFGIEPFILPAPSVIAESMVRWWQPLLSNAWATLLTTVIGFLLAVVFGLLLGVAIGSSVLVYRGLYPLLIAFNSVPKVAVVPILVIWFGAGFWPAVLTAFLISFFPIVVNVATGIATVEPELRDVLRALGASQRDIIAKVGLPRSMPYFFASLKVAITVAFVGSIISETVAANEGIGHLMLVASSRFDVPLVFAGLIVTGVMGVAMYWVAVTIEERTTGWATRGQNDPRLATGG</sequence>
<comment type="subcellular location">
    <subcellularLocation>
        <location evidence="1 7">Cell membrane</location>
        <topology evidence="1 7">Multi-pass membrane protein</topology>
    </subcellularLocation>
</comment>
<evidence type="ECO:0000256" key="2">
    <source>
        <dbReference type="ARBA" id="ARBA00022448"/>
    </source>
</evidence>
<dbReference type="RefSeq" id="WP_184485067.1">
    <property type="nucleotide sequence ID" value="NZ_JAAEDJ010000012.1"/>
</dbReference>
<comment type="caution">
    <text evidence="9">The sequence shown here is derived from an EMBL/GenBank/DDBJ whole genome shotgun (WGS) entry which is preliminary data.</text>
</comment>
<evidence type="ECO:0000259" key="8">
    <source>
        <dbReference type="PROSITE" id="PS50928"/>
    </source>
</evidence>
<keyword evidence="4 7" id="KW-0812">Transmembrane</keyword>
<dbReference type="PANTHER" id="PTHR30151">
    <property type="entry name" value="ALKANE SULFONATE ABC TRANSPORTER-RELATED, MEMBRANE SUBUNIT"/>
    <property type="match status" value="1"/>
</dbReference>
<name>A0A840XP50_9PROT</name>
<evidence type="ECO:0000256" key="4">
    <source>
        <dbReference type="ARBA" id="ARBA00022692"/>
    </source>
</evidence>
<comment type="similarity">
    <text evidence="7">Belongs to the binding-protein-dependent transport system permease family.</text>
</comment>
<accession>A0A840XP50</accession>
<dbReference type="PROSITE" id="PS50928">
    <property type="entry name" value="ABC_TM1"/>
    <property type="match status" value="1"/>
</dbReference>
<protein>
    <submittedName>
        <fullName evidence="9">NitT/TauT family transport system permease protein</fullName>
    </submittedName>
</protein>
<feature type="domain" description="ABC transmembrane type-1" evidence="8">
    <location>
        <begin position="73"/>
        <end position="253"/>
    </location>
</feature>
<organism evidence="9 10">
    <name type="scientific">Neoroseomonas alkaliterrae</name>
    <dbReference type="NCBI Taxonomy" id="1452450"/>
    <lineage>
        <taxon>Bacteria</taxon>
        <taxon>Pseudomonadati</taxon>
        <taxon>Pseudomonadota</taxon>
        <taxon>Alphaproteobacteria</taxon>
        <taxon>Acetobacterales</taxon>
        <taxon>Acetobacteraceae</taxon>
        <taxon>Neoroseomonas</taxon>
    </lineage>
</organism>
<evidence type="ECO:0000256" key="3">
    <source>
        <dbReference type="ARBA" id="ARBA00022475"/>
    </source>
</evidence>
<dbReference type="AlphaFoldDB" id="A0A840XP50"/>
<evidence type="ECO:0000313" key="9">
    <source>
        <dbReference type="EMBL" id="MBB5690368.1"/>
    </source>
</evidence>
<feature type="transmembrane region" description="Helical" evidence="7">
    <location>
        <begin position="108"/>
        <end position="133"/>
    </location>
</feature>
<evidence type="ECO:0000256" key="5">
    <source>
        <dbReference type="ARBA" id="ARBA00022989"/>
    </source>
</evidence>
<feature type="transmembrane region" description="Helical" evidence="7">
    <location>
        <begin position="234"/>
        <end position="256"/>
    </location>
</feature>
<dbReference type="InterPro" id="IPR035906">
    <property type="entry name" value="MetI-like_sf"/>
</dbReference>
<feature type="transmembrane region" description="Helical" evidence="7">
    <location>
        <begin position="191"/>
        <end position="214"/>
    </location>
</feature>
<evidence type="ECO:0000256" key="6">
    <source>
        <dbReference type="ARBA" id="ARBA00023136"/>
    </source>
</evidence>
<feature type="transmembrane region" description="Helical" evidence="7">
    <location>
        <begin position="73"/>
        <end position="96"/>
    </location>
</feature>
<dbReference type="PANTHER" id="PTHR30151:SF0">
    <property type="entry name" value="ABC TRANSPORTER PERMEASE PROTEIN MJ0413-RELATED"/>
    <property type="match status" value="1"/>
</dbReference>
<dbReference type="GO" id="GO:0055085">
    <property type="term" value="P:transmembrane transport"/>
    <property type="evidence" value="ECO:0007669"/>
    <property type="project" value="InterPro"/>
</dbReference>
<dbReference type="Pfam" id="PF00528">
    <property type="entry name" value="BPD_transp_1"/>
    <property type="match status" value="1"/>
</dbReference>
<evidence type="ECO:0000256" key="7">
    <source>
        <dbReference type="RuleBase" id="RU363032"/>
    </source>
</evidence>
<dbReference type="InterPro" id="IPR000515">
    <property type="entry name" value="MetI-like"/>
</dbReference>
<dbReference type="EMBL" id="JACIJE010000006">
    <property type="protein sequence ID" value="MBB5690368.1"/>
    <property type="molecule type" value="Genomic_DNA"/>
</dbReference>
<keyword evidence="5 7" id="KW-1133">Transmembrane helix</keyword>
<dbReference type="CDD" id="cd06261">
    <property type="entry name" value="TM_PBP2"/>
    <property type="match status" value="1"/>
</dbReference>
<dbReference type="Proteomes" id="UP000562254">
    <property type="component" value="Unassembled WGS sequence"/>
</dbReference>
<keyword evidence="2 7" id="KW-0813">Transport</keyword>
<gene>
    <name evidence="9" type="ORF">FHS88_002501</name>
</gene>
<feature type="transmembrane region" description="Helical" evidence="7">
    <location>
        <begin position="25"/>
        <end position="46"/>
    </location>
</feature>